<feature type="transmembrane region" description="Helical" evidence="1">
    <location>
        <begin position="41"/>
        <end position="62"/>
    </location>
</feature>
<evidence type="ECO:0000256" key="1">
    <source>
        <dbReference type="SAM" id="Phobius"/>
    </source>
</evidence>
<dbReference type="EMBL" id="VSSQ01017462">
    <property type="protein sequence ID" value="MPM59796.1"/>
    <property type="molecule type" value="Genomic_DNA"/>
</dbReference>
<dbReference type="AlphaFoldDB" id="A0A645B405"/>
<reference evidence="2" key="1">
    <citation type="submission" date="2019-08" db="EMBL/GenBank/DDBJ databases">
        <authorList>
            <person name="Kucharzyk K."/>
            <person name="Murdoch R.W."/>
            <person name="Higgins S."/>
            <person name="Loffler F."/>
        </authorList>
    </citation>
    <scope>NUCLEOTIDE SEQUENCE</scope>
</reference>
<keyword evidence="1" id="KW-0812">Transmembrane</keyword>
<keyword evidence="1" id="KW-1133">Transmembrane helix</keyword>
<name>A0A645B405_9ZZZZ</name>
<proteinExistence type="predicted"/>
<sequence>MHAPCFANQVCAVDQGGANHAVRNQAGNQPVGSLLLIDQDIIVHEYLLLFPFLLFGFTYLFFSSADAAYDFLAMT</sequence>
<organism evidence="2">
    <name type="scientific">bioreactor metagenome</name>
    <dbReference type="NCBI Taxonomy" id="1076179"/>
    <lineage>
        <taxon>unclassified sequences</taxon>
        <taxon>metagenomes</taxon>
        <taxon>ecological metagenomes</taxon>
    </lineage>
</organism>
<gene>
    <name evidence="2" type="ORF">SDC9_106642</name>
</gene>
<comment type="caution">
    <text evidence="2">The sequence shown here is derived from an EMBL/GenBank/DDBJ whole genome shotgun (WGS) entry which is preliminary data.</text>
</comment>
<protein>
    <submittedName>
        <fullName evidence="2">Uncharacterized protein</fullName>
    </submittedName>
</protein>
<evidence type="ECO:0000313" key="2">
    <source>
        <dbReference type="EMBL" id="MPM59796.1"/>
    </source>
</evidence>
<keyword evidence="1" id="KW-0472">Membrane</keyword>
<accession>A0A645B405</accession>